<evidence type="ECO:0000256" key="2">
    <source>
        <dbReference type="SAM" id="SignalP"/>
    </source>
</evidence>
<keyword evidence="5" id="KW-1185">Reference proteome</keyword>
<name>A0ABS5PL51_9FIRM</name>
<dbReference type="EMBL" id="JAHBCL010000006">
    <property type="protein sequence ID" value="MBS7525900.1"/>
    <property type="molecule type" value="Genomic_DNA"/>
</dbReference>
<reference evidence="4 5" key="1">
    <citation type="submission" date="2021-05" db="EMBL/GenBank/DDBJ databases">
        <title>Fusibacter ferrireducens sp. nov., an anaerobic, sulfur- and Fe-reducing bacterium isolated from the mangrove sediment.</title>
        <authorList>
            <person name="Qiu D."/>
        </authorList>
    </citation>
    <scope>NUCLEOTIDE SEQUENCE [LARGE SCALE GENOMIC DNA]</scope>
    <source>
        <strain evidence="4 5">DSM 12116</strain>
    </source>
</reference>
<keyword evidence="2" id="KW-0732">Signal</keyword>
<organism evidence="4 5">
    <name type="scientific">Fusibacter paucivorans</name>
    <dbReference type="NCBI Taxonomy" id="76009"/>
    <lineage>
        <taxon>Bacteria</taxon>
        <taxon>Bacillati</taxon>
        <taxon>Bacillota</taxon>
        <taxon>Clostridia</taxon>
        <taxon>Eubacteriales</taxon>
        <taxon>Eubacteriales Family XII. Incertae Sedis</taxon>
        <taxon>Fusibacter</taxon>
    </lineage>
</organism>
<dbReference type="Proteomes" id="UP000746471">
    <property type="component" value="Unassembled WGS sequence"/>
</dbReference>
<feature type="chain" id="PRO_5046347142" evidence="2">
    <location>
        <begin position="21"/>
        <end position="306"/>
    </location>
</feature>
<dbReference type="RefSeq" id="WP_213235686.1">
    <property type="nucleotide sequence ID" value="NZ_JAHBCL010000006.1"/>
</dbReference>
<dbReference type="Gene3D" id="3.40.190.10">
    <property type="entry name" value="Periplasmic binding protein-like II"/>
    <property type="match status" value="2"/>
</dbReference>
<dbReference type="InterPro" id="IPR024370">
    <property type="entry name" value="PBP_domain"/>
</dbReference>
<evidence type="ECO:0000256" key="1">
    <source>
        <dbReference type="SAM" id="MobiDB-lite"/>
    </source>
</evidence>
<dbReference type="SUPFAM" id="SSF53850">
    <property type="entry name" value="Periplasmic binding protein-like II"/>
    <property type="match status" value="1"/>
</dbReference>
<evidence type="ECO:0000313" key="5">
    <source>
        <dbReference type="Proteomes" id="UP000746471"/>
    </source>
</evidence>
<accession>A0ABS5PL51</accession>
<feature type="signal peptide" evidence="2">
    <location>
        <begin position="1"/>
        <end position="20"/>
    </location>
</feature>
<comment type="caution">
    <text evidence="4">The sequence shown here is derived from an EMBL/GenBank/DDBJ whole genome shotgun (WGS) entry which is preliminary data.</text>
</comment>
<gene>
    <name evidence="4" type="ORF">KHM83_04315</name>
</gene>
<feature type="compositionally biased region" description="Low complexity" evidence="1">
    <location>
        <begin position="29"/>
        <end position="46"/>
    </location>
</feature>
<feature type="region of interest" description="Disordered" evidence="1">
    <location>
        <begin position="29"/>
        <end position="62"/>
    </location>
</feature>
<evidence type="ECO:0000313" key="4">
    <source>
        <dbReference type="EMBL" id="MBS7525900.1"/>
    </source>
</evidence>
<dbReference type="PROSITE" id="PS51257">
    <property type="entry name" value="PROKAR_LIPOPROTEIN"/>
    <property type="match status" value="1"/>
</dbReference>
<evidence type="ECO:0000259" key="3">
    <source>
        <dbReference type="Pfam" id="PF12849"/>
    </source>
</evidence>
<sequence>MRNKLLLGLFIMVLVLSGCANTTKAAAESSAAETAPAVVEATAETPDASENQSTEENASDASSIIIATTTSTRDSGLLDAILPDFQAKTGIEPQVIAVGTGKALQMGVDGEADVLLVHAKSSEEAFVANGDGLERFDVMYNDFVIVGPKGDPDGLSGDNVEAALKSIYEKQLPFVSRGDDSGTHKKEKAFWESYELTPEGDWYISAGKGMGDVLQMASELQAYTMTDRATYLALRDHLELDIIVEGDSNLFNQYGVIAVNPNKSDLINAEGAQAFIDWILSDDTQALIAEYGKETFGQALFTPNAK</sequence>
<proteinExistence type="predicted"/>
<dbReference type="Pfam" id="PF12849">
    <property type="entry name" value="PBP_like_2"/>
    <property type="match status" value="1"/>
</dbReference>
<dbReference type="PANTHER" id="PTHR37945:SF1">
    <property type="entry name" value="EXTRACELLULAR TUNGSTATE BINDING PROTEIN"/>
    <property type="match status" value="1"/>
</dbReference>
<protein>
    <submittedName>
        <fullName evidence="4">Substrate-binding domain-containing protein</fullName>
    </submittedName>
</protein>
<feature type="domain" description="PBP" evidence="3">
    <location>
        <begin position="59"/>
        <end position="283"/>
    </location>
</feature>
<dbReference type="InterPro" id="IPR052738">
    <property type="entry name" value="ABC-Tungstate_binding"/>
</dbReference>
<dbReference type="PANTHER" id="PTHR37945">
    <property type="entry name" value="EXTRACELLULAR TUNGSTATE BINDING PROTEIN"/>
    <property type="match status" value="1"/>
</dbReference>